<feature type="signal peptide" evidence="1">
    <location>
        <begin position="1"/>
        <end position="24"/>
    </location>
</feature>
<dbReference type="EMBL" id="PJRQ01000008">
    <property type="protein sequence ID" value="PLR19081.1"/>
    <property type="molecule type" value="Genomic_DNA"/>
</dbReference>
<dbReference type="GO" id="GO:0019867">
    <property type="term" value="C:outer membrane"/>
    <property type="evidence" value="ECO:0007669"/>
    <property type="project" value="InterPro"/>
</dbReference>
<dbReference type="PROSITE" id="PS51208">
    <property type="entry name" value="AUTOTRANSPORTER"/>
    <property type="match status" value="1"/>
</dbReference>
<dbReference type="InterPro" id="IPR036709">
    <property type="entry name" value="Autotransporte_beta_dom_sf"/>
</dbReference>
<name>A0A2N5CZ37_9CAUL</name>
<dbReference type="KEGG" id="cfh:C1707_02695"/>
<dbReference type="Proteomes" id="UP000234483">
    <property type="component" value="Unassembled WGS sequence"/>
</dbReference>
<dbReference type="EMBL" id="CP026100">
    <property type="protein sequence ID" value="AYV45238.1"/>
    <property type="molecule type" value="Genomic_DNA"/>
</dbReference>
<dbReference type="NCBIfam" id="TIGR01414">
    <property type="entry name" value="autotrans_barl"/>
    <property type="match status" value="1"/>
</dbReference>
<dbReference type="SUPFAM" id="SSF103515">
    <property type="entry name" value="Autotransporter"/>
    <property type="match status" value="1"/>
</dbReference>
<reference evidence="3 6" key="2">
    <citation type="submission" date="2018-01" db="EMBL/GenBank/DDBJ databases">
        <title>Complete genome sequence of Caulobacter flavus RHGG3.</title>
        <authorList>
            <person name="Yang E."/>
        </authorList>
    </citation>
    <scope>NUCLEOTIDE SEQUENCE [LARGE SCALE GENOMIC DNA]</scope>
    <source>
        <strain evidence="3 6">RHGG3</strain>
    </source>
</reference>
<organism evidence="4 5">
    <name type="scientific">Caulobacter flavus</name>
    <dbReference type="NCBI Taxonomy" id="1679497"/>
    <lineage>
        <taxon>Bacteria</taxon>
        <taxon>Pseudomonadati</taxon>
        <taxon>Pseudomonadota</taxon>
        <taxon>Alphaproteobacteria</taxon>
        <taxon>Caulobacterales</taxon>
        <taxon>Caulobacteraceae</taxon>
        <taxon>Caulobacter</taxon>
    </lineage>
</organism>
<proteinExistence type="predicted"/>
<dbReference type="InterPro" id="IPR005546">
    <property type="entry name" value="Autotransporte_beta"/>
</dbReference>
<evidence type="ECO:0000313" key="6">
    <source>
        <dbReference type="Proteomes" id="UP000281192"/>
    </source>
</evidence>
<evidence type="ECO:0000256" key="1">
    <source>
        <dbReference type="SAM" id="SignalP"/>
    </source>
</evidence>
<feature type="domain" description="Autotransporter" evidence="2">
    <location>
        <begin position="486"/>
        <end position="768"/>
    </location>
</feature>
<dbReference type="InterPro" id="IPR006315">
    <property type="entry name" value="OM_autotransptr_brl_dom"/>
</dbReference>
<protein>
    <recommendedName>
        <fullName evidence="2">Autotransporter domain-containing protein</fullName>
    </recommendedName>
</protein>
<dbReference type="RefSeq" id="WP_101711639.1">
    <property type="nucleotide sequence ID" value="NZ_CP026100.1"/>
</dbReference>
<dbReference type="SUPFAM" id="SSF51126">
    <property type="entry name" value="Pectin lyase-like"/>
    <property type="match status" value="1"/>
</dbReference>
<gene>
    <name evidence="3" type="ORF">C1707_02695</name>
    <name evidence="4" type="ORF">CFHF_03475</name>
</gene>
<reference evidence="4 5" key="1">
    <citation type="submission" date="2017-12" db="EMBL/GenBank/DDBJ databases">
        <title>The genome sequence of Caulobacter flavus CGMCC1 15093.</title>
        <authorList>
            <person name="Gao J."/>
            <person name="Mao X."/>
            <person name="Sun J."/>
        </authorList>
    </citation>
    <scope>NUCLEOTIDE SEQUENCE [LARGE SCALE GENOMIC DNA]</scope>
    <source>
        <strain evidence="4 5">CGMCC1 15093</strain>
    </source>
</reference>
<evidence type="ECO:0000313" key="4">
    <source>
        <dbReference type="EMBL" id="PLR19081.1"/>
    </source>
</evidence>
<dbReference type="AlphaFoldDB" id="A0A2N5CZ37"/>
<dbReference type="SMART" id="SM00869">
    <property type="entry name" value="Autotransporter"/>
    <property type="match status" value="1"/>
</dbReference>
<evidence type="ECO:0000313" key="5">
    <source>
        <dbReference type="Proteomes" id="UP000234483"/>
    </source>
</evidence>
<evidence type="ECO:0000313" key="3">
    <source>
        <dbReference type="EMBL" id="AYV45238.1"/>
    </source>
</evidence>
<dbReference type="Gene3D" id="2.40.128.130">
    <property type="entry name" value="Autotransporter beta-domain"/>
    <property type="match status" value="1"/>
</dbReference>
<dbReference type="InterPro" id="IPR011050">
    <property type="entry name" value="Pectin_lyase_fold/virulence"/>
</dbReference>
<dbReference type="InterPro" id="IPR030895">
    <property type="entry name" value="T5SS_PEPC_rpt"/>
</dbReference>
<dbReference type="NCBIfam" id="TIGR04393">
    <property type="entry name" value="rpt_T5SS_PEPC"/>
    <property type="match status" value="2"/>
</dbReference>
<keyword evidence="1" id="KW-0732">Signal</keyword>
<dbReference type="Pfam" id="PF03797">
    <property type="entry name" value="Autotransporter"/>
    <property type="match status" value="1"/>
</dbReference>
<accession>A0A2N5CZ37</accession>
<evidence type="ECO:0000259" key="2">
    <source>
        <dbReference type="PROSITE" id="PS51208"/>
    </source>
</evidence>
<keyword evidence="6" id="KW-1185">Reference proteome</keyword>
<sequence length="768" mass="77448">MAKTANNRSVINALLLGGAFGALAAGGAQAQIVVSGEVTPSPAASPVWTVPYPGLTVGGATDGHVSVTNGASLLVASDDDSDIRRGTVTVSGAGSRWQTGRLSVGRTGLATVTFGPGAVVTSASGVIGASSSGQGKVVVSGANWAIDDRLSVGDTGAGSLTLSNGGVVTASSPNGAHLGDNNGSGVLNIGGERGQAAAAAGFLRVNDLFIGQTSELNFNYTDATYVFTVRMRGRGAINQWTGRTILRGDSVNFDGRTTVYGGTLVVDGISLRGNLTVMAGGRLEGEGRLGSVTVGGAIAPGPSTGLMYVFGGFNQLAGSTYEVDLTSNGASDRIVVLGSANLAAGSILKVTKTDAAPLVVGTRYTVVSTTGDVAGRYTLDVDGQGINYFVGLKAVYENSDVYLDVVQARTFASGGGNANEAAVGAALDGRAASDPLAAALLALPDEASARLALAQLAGADRASARSVLVADSRFAREAAIGRLRLAGDQPLTVWGDLFGARGTFDGGAQATTMKRDIGGLLFGVDAPAFAGWRLGLMAGYGRSDSKTRGRTYRNESDDYHLGVYGGRAFGALGLRGGAVYSWHDFSATRSVVFPGFSQALASGGDGRTTQAFAEIGYALPAGTFGKGAATLEPFASLAHVSLEAGGQREAGGISALAGVEDRTAVTFATVGARLSASFALGGDRSLTARGSLGWRRASGDVDPTATASFAAGPAFTVIGLPIEKDALAVETGLSAAVSSRLRLNLSYDGQFAGRSTDQSLRGGLALSF</sequence>
<dbReference type="OrthoDB" id="7872833at2"/>
<feature type="chain" id="PRO_5044578109" description="Autotransporter domain-containing protein" evidence="1">
    <location>
        <begin position="25"/>
        <end position="768"/>
    </location>
</feature>
<dbReference type="Proteomes" id="UP000281192">
    <property type="component" value="Chromosome"/>
</dbReference>